<evidence type="ECO:0000256" key="3">
    <source>
        <dbReference type="ARBA" id="ARBA00022475"/>
    </source>
</evidence>
<dbReference type="FunFam" id="1.20.1640.10:FF:000001">
    <property type="entry name" value="Efflux pump membrane transporter"/>
    <property type="match status" value="1"/>
</dbReference>
<feature type="transmembrane region" description="Helical" evidence="9">
    <location>
        <begin position="336"/>
        <end position="353"/>
    </location>
</feature>
<name>A0A1H5U5F4_9BACT</name>
<feature type="transmembrane region" description="Helical" evidence="9">
    <location>
        <begin position="431"/>
        <end position="451"/>
    </location>
</feature>
<proteinExistence type="predicted"/>
<dbReference type="GO" id="GO:0005886">
    <property type="term" value="C:plasma membrane"/>
    <property type="evidence" value="ECO:0007669"/>
    <property type="project" value="UniProtKB-SubCell"/>
</dbReference>
<dbReference type="PRINTS" id="PR00702">
    <property type="entry name" value="ACRIFLAVINRP"/>
</dbReference>
<evidence type="ECO:0000256" key="8">
    <source>
        <dbReference type="SAM" id="MobiDB-lite"/>
    </source>
</evidence>
<feature type="region of interest" description="Disordered" evidence="8">
    <location>
        <begin position="1156"/>
        <end position="1175"/>
    </location>
</feature>
<dbReference type="GO" id="GO:0042910">
    <property type="term" value="F:xenobiotic transmembrane transporter activity"/>
    <property type="evidence" value="ECO:0007669"/>
    <property type="project" value="TreeGrafter"/>
</dbReference>
<dbReference type="Gene3D" id="3.30.70.1320">
    <property type="entry name" value="Multidrug efflux transporter AcrB pore domain like"/>
    <property type="match status" value="1"/>
</dbReference>
<dbReference type="OrthoDB" id="9757876at2"/>
<feature type="transmembrane region" description="Helical" evidence="9">
    <location>
        <begin position="365"/>
        <end position="384"/>
    </location>
</feature>
<comment type="subcellular location">
    <subcellularLocation>
        <location evidence="1">Cell inner membrane</location>
        <topology evidence="1">Multi-pass membrane protein</topology>
    </subcellularLocation>
</comment>
<dbReference type="Gene3D" id="1.20.1640.10">
    <property type="entry name" value="Multidrug efflux transporter AcrB transmembrane domain"/>
    <property type="match status" value="3"/>
</dbReference>
<keyword evidence="5 9" id="KW-0812">Transmembrane</keyword>
<dbReference type="SUPFAM" id="SSF82693">
    <property type="entry name" value="Multidrug efflux transporter AcrB pore domain, PN1, PN2, PC1 and PC2 subdomains"/>
    <property type="match status" value="4"/>
</dbReference>
<evidence type="ECO:0000313" key="11">
    <source>
        <dbReference type="Proteomes" id="UP000236728"/>
    </source>
</evidence>
<dbReference type="SUPFAM" id="SSF82714">
    <property type="entry name" value="Multidrug efflux transporter AcrB TolC docking domain, DN and DC subdomains"/>
    <property type="match status" value="2"/>
</dbReference>
<feature type="transmembrane region" description="Helical" evidence="9">
    <location>
        <begin position="1119"/>
        <end position="1145"/>
    </location>
</feature>
<dbReference type="PANTHER" id="PTHR32063:SF21">
    <property type="entry name" value="MULTIDRUG RESISTANCE PROTEIN MDTB"/>
    <property type="match status" value="1"/>
</dbReference>
<keyword evidence="6 9" id="KW-1133">Transmembrane helix</keyword>
<gene>
    <name evidence="10" type="ORF">SAMN05421819_0876</name>
</gene>
<feature type="transmembrane region" description="Helical" evidence="9">
    <location>
        <begin position="528"/>
        <end position="548"/>
    </location>
</feature>
<sequence length="1175" mass="123615">MSPSRPFILRPVATALLMAAMFLAGGVAFLQLPISALPEVDYPTIQVQTFYPGASPDVVASAVTAPLERQFGQVAGLSQMTSTSSGGSSVIVLQFQLAINIDVAEQEVQAAINSAQSFLPAGLPTPPIYSKSNPADAPVLTLALTSNETSLAQVEDLADTRLAPKISQISGVGLVSISGGQKPAVRIQANPTALASYGLNLEDLRNALVGSSLNSAKGSFDGPSQDYTINANDQLQTSSDYKQVVVAYRNGAPVMLTDVAKIVDGVENTELAAWVNKTPAVIINIQRQPGANTIQVVNSIEALLPQLIDAMPKSVHVQTVTDRTVSIRASVKDVEFELMLTIGLVVMVIFLFLRSVSATIIPSVAVPLSLVGTFGVMYLCGYSLNNLTMMALTISTGFVVDDAIVMVENIARYIEEGEDAMTAALKGAEQIGFTIVSLTVSLIAVLIPLLFMGDVAGRLFRQFAVTLAVTIVLSAFVSLTLTPMMAARILKHTPESEQSWFYHKSEQVFEDLIAFYGRTLRFVLRFQTITLLVAVGTLVLTIVLYSTIPKGFFPVQDTGLIQGISQAPAAISFAAMKEKQQQLANVLLQDPNVASISSFIGADGTNTTLNAGRIQVNLKDEDQRKGSATQIIGELGQKLNQVEGIKLYMQPVQDLTVDDRVSRTQYQYTLEDPNVDELNVVVSELVRKLSKLPELADVVTDQQLGGVAEKLVIDRATASRFGVTPSAIDNTLYDAFGQRQINTMYTQLNQYHVILEALPQFQVNPNKLNDIYVQATTTGGVTAVSSNTQGSSAGAGNGSSTAGTTLFTSSQTNGISATASSTSALTTTASTALTGTTALSTSAARTGSLSTSSNTTAVSNVISASSSSTGTSSSANTAASGTTRSGSGTTTAPGGGGGGGGSSSGSTVSSNPVPLGVFAHFETVSEPLSINHQGQFPAVTVSFNLGTGYSLSQALEAINKTIDGMDLPPSVVRNYQGTAAAFEGSLSNEGLLVLAALVVVYIVLGVLYESFIHPITILSTLPSAGVGALLALRIFHLDLDIVAIIGIILLIGIVKKNGIMMVDFALEAERDHGMNSTEAIYTASLLRFRPILMTTMAALLGGIPLAFGSGIGSELRRPLGVSMVGGLLLSQVLTLYTTPVIYIFFDNLGSRFGRKTQEGTTVHPDEPEPEAARTA</sequence>
<dbReference type="AlphaFoldDB" id="A0A1H5U5F4"/>
<evidence type="ECO:0000256" key="2">
    <source>
        <dbReference type="ARBA" id="ARBA00022448"/>
    </source>
</evidence>
<dbReference type="FunFam" id="3.30.70.1430:FF:000001">
    <property type="entry name" value="Efflux pump membrane transporter"/>
    <property type="match status" value="1"/>
</dbReference>
<dbReference type="InterPro" id="IPR027463">
    <property type="entry name" value="AcrB_DN_DC_subdom"/>
</dbReference>
<evidence type="ECO:0000256" key="5">
    <source>
        <dbReference type="ARBA" id="ARBA00022692"/>
    </source>
</evidence>
<dbReference type="Proteomes" id="UP000236728">
    <property type="component" value="Unassembled WGS sequence"/>
</dbReference>
<protein>
    <submittedName>
        <fullName evidence="10">Multidrug efflux pump</fullName>
    </submittedName>
</protein>
<feature type="region of interest" description="Disordered" evidence="8">
    <location>
        <begin position="863"/>
        <end position="908"/>
    </location>
</feature>
<accession>A0A1H5U5F4</accession>
<keyword evidence="2" id="KW-0813">Transport</keyword>
<dbReference type="Pfam" id="PF00873">
    <property type="entry name" value="ACR_tran"/>
    <property type="match status" value="2"/>
</dbReference>
<organism evidence="10 11">
    <name type="scientific">Bryocella elongata</name>
    <dbReference type="NCBI Taxonomy" id="863522"/>
    <lineage>
        <taxon>Bacteria</taxon>
        <taxon>Pseudomonadati</taxon>
        <taxon>Acidobacteriota</taxon>
        <taxon>Terriglobia</taxon>
        <taxon>Terriglobales</taxon>
        <taxon>Acidobacteriaceae</taxon>
        <taxon>Bryocella</taxon>
    </lineage>
</organism>
<evidence type="ECO:0000256" key="9">
    <source>
        <dbReference type="SAM" id="Phobius"/>
    </source>
</evidence>
<feature type="compositionally biased region" description="Low complexity" evidence="8">
    <location>
        <begin position="863"/>
        <end position="892"/>
    </location>
</feature>
<dbReference type="EMBL" id="FNVA01000001">
    <property type="protein sequence ID" value="SEF70274.1"/>
    <property type="molecule type" value="Genomic_DNA"/>
</dbReference>
<feature type="transmembrane region" description="Helical" evidence="9">
    <location>
        <begin position="1041"/>
        <end position="1066"/>
    </location>
</feature>
<evidence type="ECO:0000256" key="6">
    <source>
        <dbReference type="ARBA" id="ARBA00022989"/>
    </source>
</evidence>
<feature type="transmembrane region" description="Helical" evidence="9">
    <location>
        <begin position="463"/>
        <end position="482"/>
    </location>
</feature>
<reference evidence="10 11" key="1">
    <citation type="submission" date="2016-10" db="EMBL/GenBank/DDBJ databases">
        <authorList>
            <person name="de Groot N.N."/>
        </authorList>
    </citation>
    <scope>NUCLEOTIDE SEQUENCE [LARGE SCALE GENOMIC DNA]</scope>
    <source>
        <strain evidence="10 11">DSM 22489</strain>
    </source>
</reference>
<dbReference type="Gene3D" id="3.30.2090.10">
    <property type="entry name" value="Multidrug efflux transporter AcrB TolC docking domain, DN and DC subdomains"/>
    <property type="match status" value="3"/>
</dbReference>
<dbReference type="RefSeq" id="WP_103931742.1">
    <property type="nucleotide sequence ID" value="NZ_FNVA01000001.1"/>
</dbReference>
<feature type="transmembrane region" description="Helical" evidence="9">
    <location>
        <begin position="1086"/>
        <end position="1107"/>
    </location>
</feature>
<feature type="compositionally biased region" description="Gly residues" evidence="8">
    <location>
        <begin position="893"/>
        <end position="903"/>
    </location>
</feature>
<evidence type="ECO:0000256" key="4">
    <source>
        <dbReference type="ARBA" id="ARBA00022519"/>
    </source>
</evidence>
<evidence type="ECO:0000256" key="7">
    <source>
        <dbReference type="ARBA" id="ARBA00023136"/>
    </source>
</evidence>
<evidence type="ECO:0000256" key="1">
    <source>
        <dbReference type="ARBA" id="ARBA00004429"/>
    </source>
</evidence>
<keyword evidence="7 9" id="KW-0472">Membrane</keyword>
<dbReference type="SUPFAM" id="SSF82866">
    <property type="entry name" value="Multidrug efflux transporter AcrB transmembrane domain"/>
    <property type="match status" value="2"/>
</dbReference>
<keyword evidence="4" id="KW-0997">Cell inner membrane</keyword>
<evidence type="ECO:0000313" key="10">
    <source>
        <dbReference type="EMBL" id="SEF70274.1"/>
    </source>
</evidence>
<dbReference type="PANTHER" id="PTHR32063">
    <property type="match status" value="1"/>
</dbReference>
<dbReference type="InterPro" id="IPR001036">
    <property type="entry name" value="Acrflvin-R"/>
</dbReference>
<dbReference type="Gene3D" id="3.30.70.1440">
    <property type="entry name" value="Multidrug efflux transporter AcrB pore domain"/>
    <property type="match status" value="2"/>
</dbReference>
<keyword evidence="11" id="KW-1185">Reference proteome</keyword>
<dbReference type="Gene3D" id="3.30.70.1430">
    <property type="entry name" value="Multidrug efflux transporter AcrB pore domain"/>
    <property type="match status" value="2"/>
</dbReference>
<keyword evidence="3" id="KW-1003">Cell membrane</keyword>
<feature type="transmembrane region" description="Helical" evidence="9">
    <location>
        <begin position="990"/>
        <end position="1008"/>
    </location>
</feature>